<dbReference type="Proteomes" id="UP000789901">
    <property type="component" value="Unassembled WGS sequence"/>
</dbReference>
<protein>
    <submittedName>
        <fullName evidence="1">16406_t:CDS:1</fullName>
    </submittedName>
</protein>
<organism evidence="1 2">
    <name type="scientific">Gigaspora margarita</name>
    <dbReference type="NCBI Taxonomy" id="4874"/>
    <lineage>
        <taxon>Eukaryota</taxon>
        <taxon>Fungi</taxon>
        <taxon>Fungi incertae sedis</taxon>
        <taxon>Mucoromycota</taxon>
        <taxon>Glomeromycotina</taxon>
        <taxon>Glomeromycetes</taxon>
        <taxon>Diversisporales</taxon>
        <taxon>Gigasporaceae</taxon>
        <taxon>Gigaspora</taxon>
    </lineage>
</organism>
<sequence length="160" mass="18259">ANFLTLETICNCWRKTSILPKGFFDELFPLEKPDQTDESDITDEIQNLIMRLPLDQPIDAQEYVISNNNLIITKIPTDEEIIEAIKNHDCIEPEKESSCKPISLAEALRFICGILTFLEQQPDGSFKVDDSFIQNLGKLKKEINLKNTASKRQATLDIFI</sequence>
<gene>
    <name evidence="1" type="ORF">GMARGA_LOCUS38451</name>
</gene>
<evidence type="ECO:0000313" key="1">
    <source>
        <dbReference type="EMBL" id="CAG8847022.1"/>
    </source>
</evidence>
<name>A0ABN7X4K5_GIGMA</name>
<reference evidence="1 2" key="1">
    <citation type="submission" date="2021-06" db="EMBL/GenBank/DDBJ databases">
        <authorList>
            <person name="Kallberg Y."/>
            <person name="Tangrot J."/>
            <person name="Rosling A."/>
        </authorList>
    </citation>
    <scope>NUCLEOTIDE SEQUENCE [LARGE SCALE GENOMIC DNA]</scope>
    <source>
        <strain evidence="1 2">120-4 pot B 10/14</strain>
    </source>
</reference>
<keyword evidence="2" id="KW-1185">Reference proteome</keyword>
<comment type="caution">
    <text evidence="1">The sequence shown here is derived from an EMBL/GenBank/DDBJ whole genome shotgun (WGS) entry which is preliminary data.</text>
</comment>
<dbReference type="EMBL" id="CAJVQB010085922">
    <property type="protein sequence ID" value="CAG8847022.1"/>
    <property type="molecule type" value="Genomic_DNA"/>
</dbReference>
<proteinExistence type="predicted"/>
<accession>A0ABN7X4K5</accession>
<evidence type="ECO:0000313" key="2">
    <source>
        <dbReference type="Proteomes" id="UP000789901"/>
    </source>
</evidence>
<feature type="non-terminal residue" evidence="1">
    <location>
        <position position="1"/>
    </location>
</feature>